<feature type="region of interest" description="Disordered" evidence="5">
    <location>
        <begin position="204"/>
        <end position="309"/>
    </location>
</feature>
<dbReference type="PRINTS" id="PR00302">
    <property type="entry name" value="LUPUSLA"/>
</dbReference>
<dbReference type="GO" id="GO:0005634">
    <property type="term" value="C:nucleus"/>
    <property type="evidence" value="ECO:0007669"/>
    <property type="project" value="UniProtKB-SubCell"/>
</dbReference>
<dbReference type="SUPFAM" id="SSF54928">
    <property type="entry name" value="RNA-binding domain, RBD"/>
    <property type="match status" value="1"/>
</dbReference>
<dbReference type="Proteomes" id="UP000761534">
    <property type="component" value="Unassembled WGS sequence"/>
</dbReference>
<dbReference type="InterPro" id="IPR036390">
    <property type="entry name" value="WH_DNA-bd_sf"/>
</dbReference>
<evidence type="ECO:0000256" key="4">
    <source>
        <dbReference type="PROSITE-ProRule" id="PRU00332"/>
    </source>
</evidence>
<keyword evidence="2 4" id="KW-0694">RNA-binding</keyword>
<dbReference type="PROSITE" id="PS50961">
    <property type="entry name" value="HTH_LA"/>
    <property type="match status" value="1"/>
</dbReference>
<evidence type="ECO:0000256" key="5">
    <source>
        <dbReference type="SAM" id="MobiDB-lite"/>
    </source>
</evidence>
<dbReference type="Gene3D" id="3.30.70.330">
    <property type="match status" value="1"/>
</dbReference>
<comment type="caution">
    <text evidence="8">The sequence shown here is derived from an EMBL/GenBank/DDBJ whole genome shotgun (WGS) entry which is preliminary data.</text>
</comment>
<dbReference type="EMBL" id="SWFS01000256">
    <property type="protein sequence ID" value="KAA8912382.1"/>
    <property type="molecule type" value="Genomic_DNA"/>
</dbReference>
<dbReference type="Pfam" id="PF00076">
    <property type="entry name" value="RRM_1"/>
    <property type="match status" value="1"/>
</dbReference>
<dbReference type="SMART" id="SM00360">
    <property type="entry name" value="RRM"/>
    <property type="match status" value="1"/>
</dbReference>
<gene>
    <name evidence="8" type="ORF">TRICI_003499</name>
</gene>
<dbReference type="InterPro" id="IPR006630">
    <property type="entry name" value="La_HTH"/>
</dbReference>
<dbReference type="PANTHER" id="PTHR22792">
    <property type="entry name" value="LUPUS LA PROTEIN-RELATED"/>
    <property type="match status" value="1"/>
</dbReference>
<reference evidence="8" key="1">
    <citation type="journal article" date="2019" name="G3 (Bethesda)">
        <title>Genome Assemblies of Two Rare Opportunistic Yeast Pathogens: Diutina rugosa (syn. Candida rugosa) and Trichomonascus ciferrii (syn. Candida ciferrii).</title>
        <authorList>
            <person name="Mixao V."/>
            <person name="Saus E."/>
            <person name="Hansen A.P."/>
            <person name="Lass-Florl C."/>
            <person name="Gabaldon T."/>
        </authorList>
    </citation>
    <scope>NUCLEOTIDE SEQUENCE</scope>
    <source>
        <strain evidence="8">CBS 4856</strain>
    </source>
</reference>
<feature type="compositionally biased region" description="Basic and acidic residues" evidence="5">
    <location>
        <begin position="1"/>
        <end position="16"/>
    </location>
</feature>
<evidence type="ECO:0000256" key="1">
    <source>
        <dbReference type="ARBA" id="ARBA00004123"/>
    </source>
</evidence>
<accession>A0A642V3R2</accession>
<feature type="region of interest" description="Disordered" evidence="5">
    <location>
        <begin position="1"/>
        <end position="20"/>
    </location>
</feature>
<dbReference type="CDD" id="cd12291">
    <property type="entry name" value="RRM1_La"/>
    <property type="match status" value="1"/>
</dbReference>
<dbReference type="OrthoDB" id="439993at2759"/>
<evidence type="ECO:0000259" key="6">
    <source>
        <dbReference type="PROSITE" id="PS50102"/>
    </source>
</evidence>
<dbReference type="PROSITE" id="PS50102">
    <property type="entry name" value="RRM"/>
    <property type="match status" value="1"/>
</dbReference>
<dbReference type="GO" id="GO:1990904">
    <property type="term" value="C:ribonucleoprotein complex"/>
    <property type="evidence" value="ECO:0007669"/>
    <property type="project" value="InterPro"/>
</dbReference>
<dbReference type="InterPro" id="IPR000504">
    <property type="entry name" value="RRM_dom"/>
</dbReference>
<feature type="compositionally biased region" description="Basic and acidic residues" evidence="5">
    <location>
        <begin position="219"/>
        <end position="309"/>
    </location>
</feature>
<evidence type="ECO:0000313" key="9">
    <source>
        <dbReference type="Proteomes" id="UP000761534"/>
    </source>
</evidence>
<dbReference type="GO" id="GO:0003729">
    <property type="term" value="F:mRNA binding"/>
    <property type="evidence" value="ECO:0007669"/>
    <property type="project" value="TreeGrafter"/>
</dbReference>
<comment type="subcellular location">
    <subcellularLocation>
        <location evidence="1">Nucleus</location>
    </subcellularLocation>
</comment>
<dbReference type="Pfam" id="PF05383">
    <property type="entry name" value="La"/>
    <property type="match status" value="1"/>
</dbReference>
<proteinExistence type="predicted"/>
<keyword evidence="3" id="KW-0539">Nucleus</keyword>
<dbReference type="InterPro" id="IPR012677">
    <property type="entry name" value="Nucleotide-bd_a/b_plait_sf"/>
</dbReference>
<evidence type="ECO:0000259" key="7">
    <source>
        <dbReference type="PROSITE" id="PS50961"/>
    </source>
</evidence>
<evidence type="ECO:0000256" key="2">
    <source>
        <dbReference type="ARBA" id="ARBA00022884"/>
    </source>
</evidence>
<dbReference type="PANTHER" id="PTHR22792:SF140">
    <property type="entry name" value="ACHILLES, ISOFORM A"/>
    <property type="match status" value="1"/>
</dbReference>
<dbReference type="SMART" id="SM00715">
    <property type="entry name" value="LA"/>
    <property type="match status" value="1"/>
</dbReference>
<dbReference type="InterPro" id="IPR036388">
    <property type="entry name" value="WH-like_DNA-bd_sf"/>
</dbReference>
<evidence type="ECO:0008006" key="10">
    <source>
        <dbReference type="Google" id="ProtNLM"/>
    </source>
</evidence>
<dbReference type="InterPro" id="IPR035979">
    <property type="entry name" value="RBD_domain_sf"/>
</dbReference>
<organism evidence="8 9">
    <name type="scientific">Trichomonascus ciferrii</name>
    <dbReference type="NCBI Taxonomy" id="44093"/>
    <lineage>
        <taxon>Eukaryota</taxon>
        <taxon>Fungi</taxon>
        <taxon>Dikarya</taxon>
        <taxon>Ascomycota</taxon>
        <taxon>Saccharomycotina</taxon>
        <taxon>Dipodascomycetes</taxon>
        <taxon>Dipodascales</taxon>
        <taxon>Trichomonascaceae</taxon>
        <taxon>Trichomonascus</taxon>
        <taxon>Trichomonascus ciferrii complex</taxon>
    </lineage>
</organism>
<feature type="domain" description="HTH La-type RNA-binding" evidence="7">
    <location>
        <begin position="15"/>
        <end position="107"/>
    </location>
</feature>
<evidence type="ECO:0000313" key="8">
    <source>
        <dbReference type="EMBL" id="KAA8912382.1"/>
    </source>
</evidence>
<sequence>MSKVEKKEEQVQKVEEETSTDAGQILKQVEFYFSDQNLPKDKFLFKVTQQNNGWVPISTIASFSRMKKFRPVSAIVDALRQSKELLEVSEDGESVRRKLPLVEPKKEEIEAARARSIYAKGFPDENKGLQIELEKYFEGYAPVKEVRMRRTEDKKFKNSVFVEFASVEDAKKFLEADPKPTYNGNELLTMSKNAYIEMKAAEHGFANNANGKRPKKFNAFREQKKRNFDDKRGGRGGDNKRRKFDRPNDRNKEKEEQAKKEAEESKEEKPAEESKEEKPTEESKPAEGSKEEPKEDAKEEASTEEKKSE</sequence>
<dbReference type="InterPro" id="IPR045180">
    <property type="entry name" value="La_dom_prot"/>
</dbReference>
<dbReference type="InterPro" id="IPR002344">
    <property type="entry name" value="Lupus_La"/>
</dbReference>
<dbReference type="VEuPathDB" id="FungiDB:TRICI_003499"/>
<dbReference type="AlphaFoldDB" id="A0A642V3R2"/>
<dbReference type="GO" id="GO:0006396">
    <property type="term" value="P:RNA processing"/>
    <property type="evidence" value="ECO:0007669"/>
    <property type="project" value="InterPro"/>
</dbReference>
<feature type="domain" description="RRM" evidence="6">
    <location>
        <begin position="115"/>
        <end position="203"/>
    </location>
</feature>
<keyword evidence="9" id="KW-1185">Reference proteome</keyword>
<evidence type="ECO:0000256" key="3">
    <source>
        <dbReference type="ARBA" id="ARBA00023242"/>
    </source>
</evidence>
<dbReference type="SUPFAM" id="SSF46785">
    <property type="entry name" value="Winged helix' DNA-binding domain"/>
    <property type="match status" value="1"/>
</dbReference>
<name>A0A642V3R2_9ASCO</name>
<protein>
    <recommendedName>
        <fullName evidence="10">HTH La-type RNA-binding domain-containing protein</fullName>
    </recommendedName>
</protein>
<dbReference type="Gene3D" id="1.10.10.10">
    <property type="entry name" value="Winged helix-like DNA-binding domain superfamily/Winged helix DNA-binding domain"/>
    <property type="match status" value="1"/>
</dbReference>